<sequence>MRTLLTLLTLTGTAAATPPLLKALLAVTERSLNICASLQATGRR</sequence>
<dbReference type="EMBL" id="BMPP01000016">
    <property type="protein sequence ID" value="GGK36443.1"/>
    <property type="molecule type" value="Genomic_DNA"/>
</dbReference>
<dbReference type="RefSeq" id="WP_268239076.1">
    <property type="nucleotide sequence ID" value="NZ_BMPP01000016.1"/>
</dbReference>
<protein>
    <submittedName>
        <fullName evidence="1">Uncharacterized protein</fullName>
    </submittedName>
</protein>
<name>A0ABQ2F3B2_9DEIO</name>
<proteinExistence type="predicted"/>
<organism evidence="1 2">
    <name type="scientific">Deinococcus malanensis</name>
    <dbReference type="NCBI Taxonomy" id="1706855"/>
    <lineage>
        <taxon>Bacteria</taxon>
        <taxon>Thermotogati</taxon>
        <taxon>Deinococcota</taxon>
        <taxon>Deinococci</taxon>
        <taxon>Deinococcales</taxon>
        <taxon>Deinococcaceae</taxon>
        <taxon>Deinococcus</taxon>
    </lineage>
</organism>
<evidence type="ECO:0000313" key="2">
    <source>
        <dbReference type="Proteomes" id="UP000647587"/>
    </source>
</evidence>
<keyword evidence="2" id="KW-1185">Reference proteome</keyword>
<comment type="caution">
    <text evidence="1">The sequence shown here is derived from an EMBL/GenBank/DDBJ whole genome shotgun (WGS) entry which is preliminary data.</text>
</comment>
<gene>
    <name evidence="1" type="ORF">GCM10008955_32840</name>
</gene>
<evidence type="ECO:0000313" key="1">
    <source>
        <dbReference type="EMBL" id="GGK36443.1"/>
    </source>
</evidence>
<accession>A0ABQ2F3B2</accession>
<dbReference type="Proteomes" id="UP000647587">
    <property type="component" value="Unassembled WGS sequence"/>
</dbReference>
<reference evidence="2" key="1">
    <citation type="journal article" date="2019" name="Int. J. Syst. Evol. Microbiol.">
        <title>The Global Catalogue of Microorganisms (GCM) 10K type strain sequencing project: providing services to taxonomists for standard genome sequencing and annotation.</title>
        <authorList>
            <consortium name="The Broad Institute Genomics Platform"/>
            <consortium name="The Broad Institute Genome Sequencing Center for Infectious Disease"/>
            <person name="Wu L."/>
            <person name="Ma J."/>
        </authorList>
    </citation>
    <scope>NUCLEOTIDE SEQUENCE [LARGE SCALE GENOMIC DNA]</scope>
    <source>
        <strain evidence="2">JCM 30331</strain>
    </source>
</reference>